<name>A0A1G2FI58_9BACT</name>
<evidence type="ECO:0000256" key="2">
    <source>
        <dbReference type="ARBA" id="ARBA00010752"/>
    </source>
</evidence>
<reference evidence="13 14" key="1">
    <citation type="journal article" date="2016" name="Nat. Commun.">
        <title>Thousands of microbial genomes shed light on interconnected biogeochemical processes in an aquifer system.</title>
        <authorList>
            <person name="Anantharaman K."/>
            <person name="Brown C.T."/>
            <person name="Hug L.A."/>
            <person name="Sharon I."/>
            <person name="Castelle C.J."/>
            <person name="Probst A.J."/>
            <person name="Thomas B.C."/>
            <person name="Singh A."/>
            <person name="Wilkins M.J."/>
            <person name="Karaoz U."/>
            <person name="Brodie E.L."/>
            <person name="Williams K.H."/>
            <person name="Hubbard S.S."/>
            <person name="Banfield J.F."/>
        </authorList>
    </citation>
    <scope>NUCLEOTIDE SEQUENCE [LARGE SCALE GENOMIC DNA]</scope>
</reference>
<evidence type="ECO:0000259" key="10">
    <source>
        <dbReference type="Pfam" id="PF00712"/>
    </source>
</evidence>
<dbReference type="GO" id="GO:0003677">
    <property type="term" value="F:DNA binding"/>
    <property type="evidence" value="ECO:0007669"/>
    <property type="project" value="UniProtKB-UniRule"/>
</dbReference>
<dbReference type="SUPFAM" id="SSF55979">
    <property type="entry name" value="DNA clamp"/>
    <property type="match status" value="3"/>
</dbReference>
<dbReference type="GO" id="GO:0003887">
    <property type="term" value="F:DNA-directed DNA polymerase activity"/>
    <property type="evidence" value="ECO:0007669"/>
    <property type="project" value="UniProtKB-UniRule"/>
</dbReference>
<dbReference type="NCBIfam" id="TIGR00663">
    <property type="entry name" value="dnan"/>
    <property type="match status" value="1"/>
</dbReference>
<comment type="function">
    <text evidence="9">Confers DNA tethering and processivity to DNA polymerases and other proteins. Acts as a clamp, forming a ring around DNA (a reaction catalyzed by the clamp-loading complex) which diffuses in an ATP-independent manner freely and bidirectionally along dsDNA. Initially characterized for its ability to contact the catalytic subunit of DNA polymerase III (Pol III), a complex, multichain enzyme responsible for most of the replicative synthesis in bacteria; Pol III exhibits 3'-5' exonuclease proofreading activity. The beta chain is required for initiation of replication as well as for processivity of DNA replication.</text>
</comment>
<keyword evidence="7 9" id="KW-0239">DNA-directed DNA polymerase</keyword>
<dbReference type="InterPro" id="IPR022637">
    <property type="entry name" value="DNA_polIII_beta_cen"/>
</dbReference>
<evidence type="ECO:0000259" key="11">
    <source>
        <dbReference type="Pfam" id="PF02767"/>
    </source>
</evidence>
<evidence type="ECO:0000256" key="9">
    <source>
        <dbReference type="PIRNR" id="PIRNR000804"/>
    </source>
</evidence>
<dbReference type="STRING" id="1801997.A3J64_00560"/>
<keyword evidence="8" id="KW-0238">DNA-binding</keyword>
<evidence type="ECO:0000259" key="12">
    <source>
        <dbReference type="Pfam" id="PF02768"/>
    </source>
</evidence>
<comment type="subcellular location">
    <subcellularLocation>
        <location evidence="1 9">Cytoplasm</location>
    </subcellularLocation>
</comment>
<dbReference type="GO" id="GO:0009360">
    <property type="term" value="C:DNA polymerase III complex"/>
    <property type="evidence" value="ECO:0007669"/>
    <property type="project" value="InterPro"/>
</dbReference>
<organism evidence="13 14">
    <name type="scientific">Candidatus Portnoybacteria bacterium RIFCSPHIGHO2_12_FULL_38_9</name>
    <dbReference type="NCBI Taxonomy" id="1801997"/>
    <lineage>
        <taxon>Bacteria</taxon>
        <taxon>Candidatus Portnoyibacteriota</taxon>
    </lineage>
</organism>
<comment type="similarity">
    <text evidence="2 9">Belongs to the beta sliding clamp family.</text>
</comment>
<keyword evidence="5 9" id="KW-0548">Nucleotidyltransferase</keyword>
<dbReference type="GO" id="GO:0005737">
    <property type="term" value="C:cytoplasm"/>
    <property type="evidence" value="ECO:0007669"/>
    <property type="project" value="UniProtKB-SubCell"/>
</dbReference>
<comment type="caution">
    <text evidence="13">The sequence shown here is derived from an EMBL/GenBank/DDBJ whole genome shotgun (WGS) entry which is preliminary data.</text>
</comment>
<evidence type="ECO:0000256" key="5">
    <source>
        <dbReference type="ARBA" id="ARBA00022695"/>
    </source>
</evidence>
<dbReference type="GO" id="GO:0008408">
    <property type="term" value="F:3'-5' exonuclease activity"/>
    <property type="evidence" value="ECO:0007669"/>
    <property type="project" value="InterPro"/>
</dbReference>
<accession>A0A1G2FI58</accession>
<feature type="domain" description="DNA polymerase III beta sliding clamp central" evidence="11">
    <location>
        <begin position="129"/>
        <end position="249"/>
    </location>
</feature>
<feature type="domain" description="DNA polymerase III beta sliding clamp N-terminal" evidence="10">
    <location>
        <begin position="1"/>
        <end position="118"/>
    </location>
</feature>
<dbReference type="Pfam" id="PF02767">
    <property type="entry name" value="DNA_pol3_beta_2"/>
    <property type="match status" value="1"/>
</dbReference>
<evidence type="ECO:0000256" key="6">
    <source>
        <dbReference type="ARBA" id="ARBA00022705"/>
    </source>
</evidence>
<proteinExistence type="inferred from homology"/>
<keyword evidence="3 9" id="KW-0963">Cytoplasm</keyword>
<comment type="subunit">
    <text evidence="9">Forms a ring-shaped head-to-tail homodimer around DNA.</text>
</comment>
<keyword evidence="4 9" id="KW-0808">Transferase</keyword>
<dbReference type="InterPro" id="IPR022635">
    <property type="entry name" value="DNA_polIII_beta_C"/>
</dbReference>
<dbReference type="PANTHER" id="PTHR30478">
    <property type="entry name" value="DNA POLYMERASE III SUBUNIT BETA"/>
    <property type="match status" value="1"/>
</dbReference>
<dbReference type="InterPro" id="IPR046938">
    <property type="entry name" value="DNA_clamp_sf"/>
</dbReference>
<evidence type="ECO:0000256" key="1">
    <source>
        <dbReference type="ARBA" id="ARBA00004496"/>
    </source>
</evidence>
<evidence type="ECO:0000256" key="7">
    <source>
        <dbReference type="ARBA" id="ARBA00022932"/>
    </source>
</evidence>
<sequence>MQIICLQENLKQALNITERIIGRNLTLPILNNLLLTTENNRLKISSTNLEIGIISWINGKIEKPGEITIPAKLLSNFIGNLPNKKIEMRVKGSQLHLKCENFKAVLNGLEAKEFPIIPKIKDKPLIRIKGGVLKANLSQVVEMTSLSDSRPEISGVLMNFEKNTIKLAATDSFRLAEKIISHNQKESINQAMIIPQKTIQELIRILGEKEAANDNQGQEVEIILGNNQVLFNLGDVQIISRLIEGQYPDYQQIIPKNFTTHATLIRTELINNIRVASLFSGKVNNVQFFIRSKPALIEIFAKDIDVGENKSQIEAKIEGKEIEIVFNCRYILDGLNNIMSDKVILGLNNNSSPVIIKPVGDASYTYLVMPIKA</sequence>
<feature type="domain" description="DNA polymerase III beta sliding clamp C-terminal" evidence="12">
    <location>
        <begin position="252"/>
        <end position="371"/>
    </location>
</feature>
<gene>
    <name evidence="13" type="ORF">A3J64_00560</name>
</gene>
<dbReference type="Pfam" id="PF02768">
    <property type="entry name" value="DNA_pol3_beta_3"/>
    <property type="match status" value="1"/>
</dbReference>
<dbReference type="Gene3D" id="3.10.150.10">
    <property type="entry name" value="DNA Polymerase III, subunit A, domain 2"/>
    <property type="match status" value="1"/>
</dbReference>
<dbReference type="AlphaFoldDB" id="A0A1G2FI58"/>
<protein>
    <recommendedName>
        <fullName evidence="9">Beta sliding clamp</fullName>
    </recommendedName>
</protein>
<dbReference type="Pfam" id="PF00712">
    <property type="entry name" value="DNA_pol3_beta"/>
    <property type="match status" value="1"/>
</dbReference>
<dbReference type="PANTHER" id="PTHR30478:SF0">
    <property type="entry name" value="BETA SLIDING CLAMP"/>
    <property type="match status" value="1"/>
</dbReference>
<keyword evidence="6 9" id="KW-0235">DNA replication</keyword>
<dbReference type="SMART" id="SM00480">
    <property type="entry name" value="POL3Bc"/>
    <property type="match status" value="1"/>
</dbReference>
<dbReference type="InterPro" id="IPR001001">
    <property type="entry name" value="DNA_polIII_beta"/>
</dbReference>
<dbReference type="Gene3D" id="3.70.10.10">
    <property type="match status" value="1"/>
</dbReference>
<dbReference type="GO" id="GO:0006271">
    <property type="term" value="P:DNA strand elongation involved in DNA replication"/>
    <property type="evidence" value="ECO:0007669"/>
    <property type="project" value="TreeGrafter"/>
</dbReference>
<evidence type="ECO:0000256" key="8">
    <source>
        <dbReference type="ARBA" id="ARBA00023125"/>
    </source>
</evidence>
<dbReference type="InterPro" id="IPR022634">
    <property type="entry name" value="DNA_polIII_beta_N"/>
</dbReference>
<evidence type="ECO:0000256" key="3">
    <source>
        <dbReference type="ARBA" id="ARBA00022490"/>
    </source>
</evidence>
<dbReference type="EMBL" id="MHNB01000007">
    <property type="protein sequence ID" value="OGZ37472.1"/>
    <property type="molecule type" value="Genomic_DNA"/>
</dbReference>
<evidence type="ECO:0000313" key="13">
    <source>
        <dbReference type="EMBL" id="OGZ37472.1"/>
    </source>
</evidence>
<evidence type="ECO:0000256" key="4">
    <source>
        <dbReference type="ARBA" id="ARBA00022679"/>
    </source>
</evidence>
<dbReference type="CDD" id="cd00140">
    <property type="entry name" value="beta_clamp"/>
    <property type="match status" value="1"/>
</dbReference>
<dbReference type="PIRSF" id="PIRSF000804">
    <property type="entry name" value="DNA_pol_III_b"/>
    <property type="match status" value="1"/>
</dbReference>
<dbReference type="Proteomes" id="UP000177061">
    <property type="component" value="Unassembled WGS sequence"/>
</dbReference>
<evidence type="ECO:0000313" key="14">
    <source>
        <dbReference type="Proteomes" id="UP000177061"/>
    </source>
</evidence>